<dbReference type="Gene3D" id="3.40.50.300">
    <property type="entry name" value="P-loop containing nucleotide triphosphate hydrolases"/>
    <property type="match status" value="1"/>
</dbReference>
<dbReference type="InterPro" id="IPR001806">
    <property type="entry name" value="Small_GTPase"/>
</dbReference>
<dbReference type="SMART" id="SM00174">
    <property type="entry name" value="RHO"/>
    <property type="match status" value="1"/>
</dbReference>
<dbReference type="InterPro" id="IPR050209">
    <property type="entry name" value="Rab_GTPases_membrane_traffic"/>
</dbReference>
<dbReference type="PRINTS" id="PR00449">
    <property type="entry name" value="RASTRNSFRMNG"/>
</dbReference>
<organism evidence="2 3">
    <name type="scientific">Tritrichomonas musculus</name>
    <dbReference type="NCBI Taxonomy" id="1915356"/>
    <lineage>
        <taxon>Eukaryota</taxon>
        <taxon>Metamonada</taxon>
        <taxon>Parabasalia</taxon>
        <taxon>Tritrichomonadida</taxon>
        <taxon>Tritrichomonadidae</taxon>
        <taxon>Tritrichomonas</taxon>
    </lineage>
</organism>
<dbReference type="NCBIfam" id="TIGR00231">
    <property type="entry name" value="small_GTP"/>
    <property type="match status" value="1"/>
</dbReference>
<dbReference type="SMART" id="SM00175">
    <property type="entry name" value="RAB"/>
    <property type="match status" value="1"/>
</dbReference>
<dbReference type="Pfam" id="PF00071">
    <property type="entry name" value="Ras"/>
    <property type="match status" value="1"/>
</dbReference>
<gene>
    <name evidence="2" type="ORF">M9Y10_012983</name>
</gene>
<dbReference type="SMART" id="SM00176">
    <property type="entry name" value="RAN"/>
    <property type="match status" value="1"/>
</dbReference>
<protein>
    <submittedName>
        <fullName evidence="2">Uncharacterized protein</fullName>
    </submittedName>
</protein>
<dbReference type="EMBL" id="JAPFFF010000019">
    <property type="protein sequence ID" value="KAK8857885.1"/>
    <property type="molecule type" value="Genomic_DNA"/>
</dbReference>
<dbReference type="PROSITE" id="PS51421">
    <property type="entry name" value="RAS"/>
    <property type="match status" value="1"/>
</dbReference>
<dbReference type="Proteomes" id="UP001470230">
    <property type="component" value="Unassembled WGS sequence"/>
</dbReference>
<dbReference type="PANTHER" id="PTHR47979">
    <property type="entry name" value="DRAB11-RELATED"/>
    <property type="match status" value="1"/>
</dbReference>
<accession>A0ABR2I8G9</accession>
<keyword evidence="3" id="KW-1185">Reference proteome</keyword>
<comment type="similarity">
    <text evidence="1">Belongs to the small GTPase superfamily. Rab family.</text>
</comment>
<reference evidence="2 3" key="1">
    <citation type="submission" date="2024-04" db="EMBL/GenBank/DDBJ databases">
        <title>Tritrichomonas musculus Genome.</title>
        <authorList>
            <person name="Alves-Ferreira E."/>
            <person name="Grigg M."/>
            <person name="Lorenzi H."/>
            <person name="Galac M."/>
        </authorList>
    </citation>
    <scope>NUCLEOTIDE SEQUENCE [LARGE SCALE GENOMIC DNA]</scope>
    <source>
        <strain evidence="2 3">EAF2021</strain>
    </source>
</reference>
<dbReference type="SMART" id="SM00173">
    <property type="entry name" value="RAS"/>
    <property type="match status" value="1"/>
</dbReference>
<name>A0ABR2I8G9_9EUKA</name>
<dbReference type="PROSITE" id="PS51420">
    <property type="entry name" value="RHO"/>
    <property type="match status" value="1"/>
</dbReference>
<evidence type="ECO:0000313" key="3">
    <source>
        <dbReference type="Proteomes" id="UP001470230"/>
    </source>
</evidence>
<dbReference type="CDD" id="cd00154">
    <property type="entry name" value="Rab"/>
    <property type="match status" value="1"/>
</dbReference>
<proteinExistence type="inferred from homology"/>
<dbReference type="PROSITE" id="PS51417">
    <property type="entry name" value="ARF"/>
    <property type="match status" value="1"/>
</dbReference>
<sequence>MNNPISGISKFFKIVVIGDSGVGKTALIQRLTDNKFSQTSATVGVQYQPYICPLTSNNSDEKDSNEKAVQLQIWDTAGQEKYKSISKSYFRNALGAVLVFDITNIQTFENVSTWLKELRDSCNQNAFILLVGNKTDRESDREVGEETAKEFAHQQRIEYREASALNGDNVKETFARLAFAIFEKTKQGVIQINQNNRKEEIEPKNENEGKNCKC</sequence>
<dbReference type="InterPro" id="IPR027417">
    <property type="entry name" value="P-loop_NTPase"/>
</dbReference>
<comment type="caution">
    <text evidence="2">The sequence shown here is derived from an EMBL/GenBank/DDBJ whole genome shotgun (WGS) entry which is preliminary data.</text>
</comment>
<dbReference type="InterPro" id="IPR005225">
    <property type="entry name" value="Small_GTP-bd"/>
</dbReference>
<evidence type="ECO:0000313" key="2">
    <source>
        <dbReference type="EMBL" id="KAK8857885.1"/>
    </source>
</evidence>
<dbReference type="PROSITE" id="PS51419">
    <property type="entry name" value="RAB"/>
    <property type="match status" value="1"/>
</dbReference>
<evidence type="ECO:0000256" key="1">
    <source>
        <dbReference type="ARBA" id="ARBA00006270"/>
    </source>
</evidence>
<dbReference type="SUPFAM" id="SSF52540">
    <property type="entry name" value="P-loop containing nucleoside triphosphate hydrolases"/>
    <property type="match status" value="1"/>
</dbReference>